<dbReference type="SMART" id="SM00298">
    <property type="entry name" value="CHROMO"/>
    <property type="match status" value="1"/>
</dbReference>
<sequence length="325" mass="37616">ETLKDSYPRHKIKLVEDDSSLPEESAEIERIQKHKIVDNDNLYLVKWKNLPLSESSWIPEKYFNNLKLINDYKSGLQSVKFQRPKRKCTLNKAYFISFLFWFCIIPSIFTENLNKIKGINLNGSFMFCSHSYHRKIVDLNSLCKTKPKNTNHILNKYFELKSNQNVVSSKIKLNVLGKMEHQIYGNGYHCLMKKHILVTSMSFWGEKFESLRTEPVKLTNDECKIMVITKKCKESPMNCDAEYCTYSANPKATFSCDILISESHLAVQASGIQIICNVSVLTTVEGIYLSRKINQDINNKVPQSSTVEEMKNCYLLTMTIEFSKI</sequence>
<dbReference type="EMBL" id="REGN01001025">
    <property type="protein sequence ID" value="RNA37576.1"/>
    <property type="molecule type" value="Genomic_DNA"/>
</dbReference>
<organism evidence="3 4">
    <name type="scientific">Brachionus plicatilis</name>
    <name type="common">Marine rotifer</name>
    <name type="synonym">Brachionus muelleri</name>
    <dbReference type="NCBI Taxonomy" id="10195"/>
    <lineage>
        <taxon>Eukaryota</taxon>
        <taxon>Metazoa</taxon>
        <taxon>Spiralia</taxon>
        <taxon>Gnathifera</taxon>
        <taxon>Rotifera</taxon>
        <taxon>Eurotatoria</taxon>
        <taxon>Monogononta</taxon>
        <taxon>Pseudotrocha</taxon>
        <taxon>Ploima</taxon>
        <taxon>Brachionidae</taxon>
        <taxon>Brachionus</taxon>
    </lineage>
</organism>
<protein>
    <recommendedName>
        <fullName evidence="2">Chromo domain-containing protein</fullName>
    </recommendedName>
</protein>
<dbReference type="OrthoDB" id="10166687at2759"/>
<evidence type="ECO:0000313" key="3">
    <source>
        <dbReference type="EMBL" id="RNA37576.1"/>
    </source>
</evidence>
<dbReference type="InterPro" id="IPR000953">
    <property type="entry name" value="Chromo/chromo_shadow_dom"/>
</dbReference>
<evidence type="ECO:0000313" key="4">
    <source>
        <dbReference type="Proteomes" id="UP000276133"/>
    </source>
</evidence>
<feature type="non-terminal residue" evidence="3">
    <location>
        <position position="1"/>
    </location>
</feature>
<keyword evidence="1" id="KW-0472">Membrane</keyword>
<accession>A0A3M7SPB1</accession>
<dbReference type="SUPFAM" id="SSF54160">
    <property type="entry name" value="Chromo domain-like"/>
    <property type="match status" value="1"/>
</dbReference>
<comment type="caution">
    <text evidence="3">The sequence shown here is derived from an EMBL/GenBank/DDBJ whole genome shotgun (WGS) entry which is preliminary data.</text>
</comment>
<keyword evidence="1" id="KW-0812">Transmembrane</keyword>
<dbReference type="Proteomes" id="UP000276133">
    <property type="component" value="Unassembled WGS sequence"/>
</dbReference>
<dbReference type="InterPro" id="IPR023780">
    <property type="entry name" value="Chromo_domain"/>
</dbReference>
<dbReference type="PROSITE" id="PS50013">
    <property type="entry name" value="CHROMO_2"/>
    <property type="match status" value="1"/>
</dbReference>
<feature type="transmembrane region" description="Helical" evidence="1">
    <location>
        <begin position="93"/>
        <end position="109"/>
    </location>
</feature>
<evidence type="ECO:0000256" key="1">
    <source>
        <dbReference type="SAM" id="Phobius"/>
    </source>
</evidence>
<feature type="domain" description="Chromo" evidence="2">
    <location>
        <begin position="26"/>
        <end position="84"/>
    </location>
</feature>
<dbReference type="Pfam" id="PF00385">
    <property type="entry name" value="Chromo"/>
    <property type="match status" value="1"/>
</dbReference>
<name>A0A3M7SPB1_BRAPC</name>
<dbReference type="Gene3D" id="2.40.50.40">
    <property type="match status" value="1"/>
</dbReference>
<keyword evidence="1" id="KW-1133">Transmembrane helix</keyword>
<reference evidence="3 4" key="1">
    <citation type="journal article" date="2018" name="Sci. Rep.">
        <title>Genomic signatures of local adaptation to the degree of environmental predictability in rotifers.</title>
        <authorList>
            <person name="Franch-Gras L."/>
            <person name="Hahn C."/>
            <person name="Garcia-Roger E.M."/>
            <person name="Carmona M.J."/>
            <person name="Serra M."/>
            <person name="Gomez A."/>
        </authorList>
    </citation>
    <scope>NUCLEOTIDE SEQUENCE [LARGE SCALE GENOMIC DNA]</scope>
    <source>
        <strain evidence="3">HYR1</strain>
    </source>
</reference>
<keyword evidence="4" id="KW-1185">Reference proteome</keyword>
<dbReference type="InterPro" id="IPR016197">
    <property type="entry name" value="Chromo-like_dom_sf"/>
</dbReference>
<proteinExistence type="predicted"/>
<gene>
    <name evidence="3" type="ORF">BpHYR1_016262</name>
</gene>
<evidence type="ECO:0000259" key="2">
    <source>
        <dbReference type="PROSITE" id="PS50013"/>
    </source>
</evidence>
<dbReference type="CDD" id="cd00024">
    <property type="entry name" value="CD_CSD"/>
    <property type="match status" value="1"/>
</dbReference>
<dbReference type="AlphaFoldDB" id="A0A3M7SPB1"/>